<dbReference type="GO" id="GO:0005886">
    <property type="term" value="C:plasma membrane"/>
    <property type="evidence" value="ECO:0007669"/>
    <property type="project" value="UniProtKB-SubCell"/>
</dbReference>
<feature type="transmembrane region" description="Helical" evidence="10">
    <location>
        <begin position="212"/>
        <end position="229"/>
    </location>
</feature>
<sequence>MALTDTFGSRLQRKCEEVVHSKQVLLLVIILNVLDCLLIMSEMTLEFYHVSSLYFDRQETEDEFLKKMKEQYPVALQDTKITAVNVLNRIVAGFVLWISSSHSIAYFRNDCANFLNATSAFSFNLSSEANSTTDRPEELGVSLLDQVLNGTRNSNFYDNSSLIKELSTFNDAVKIIHSLHYGSISILSVLVAETLVKILCTGRRFFKKKMEVFDAVIILISFTLDLIFVEGLTNFEVPNFIIILSLLLPWRILRVLNSLIVAVMDQQRFHMKAALQTETKGHQATF</sequence>
<evidence type="ECO:0000256" key="7">
    <source>
        <dbReference type="ARBA" id="ARBA00023065"/>
    </source>
</evidence>
<dbReference type="PANTHER" id="PTHR46480">
    <property type="entry name" value="F20B24.22"/>
    <property type="match status" value="1"/>
</dbReference>
<dbReference type="InterPro" id="IPR027359">
    <property type="entry name" value="Volt_channel_dom_sf"/>
</dbReference>
<protein>
    <recommendedName>
        <fullName evidence="13">Voltage-gated hydrogen channel 1</fullName>
    </recommendedName>
</protein>
<dbReference type="PANTHER" id="PTHR46480:SF1">
    <property type="entry name" value="VOLTAGE-GATED HYDROGEN CHANNEL 1"/>
    <property type="match status" value="1"/>
</dbReference>
<evidence type="ECO:0000256" key="3">
    <source>
        <dbReference type="ARBA" id="ARBA00022475"/>
    </source>
</evidence>
<evidence type="ECO:0000256" key="2">
    <source>
        <dbReference type="ARBA" id="ARBA00022448"/>
    </source>
</evidence>
<dbReference type="GO" id="GO:0030171">
    <property type="term" value="F:voltage-gated proton channel activity"/>
    <property type="evidence" value="ECO:0007669"/>
    <property type="project" value="InterPro"/>
</dbReference>
<dbReference type="EMBL" id="PZQS01000001">
    <property type="protein sequence ID" value="PVD38327.1"/>
    <property type="molecule type" value="Genomic_DNA"/>
</dbReference>
<accession>A0A2T7PY60</accession>
<keyword evidence="4 10" id="KW-0812">Transmembrane</keyword>
<keyword evidence="5" id="KW-0851">Voltage-gated channel</keyword>
<evidence type="ECO:0000313" key="12">
    <source>
        <dbReference type="Proteomes" id="UP000245119"/>
    </source>
</evidence>
<keyword evidence="2" id="KW-0813">Transport</keyword>
<evidence type="ECO:0000256" key="9">
    <source>
        <dbReference type="ARBA" id="ARBA00023303"/>
    </source>
</evidence>
<name>A0A2T7PY60_POMCA</name>
<dbReference type="AlphaFoldDB" id="A0A2T7PY60"/>
<gene>
    <name evidence="11" type="ORF">C0Q70_00939</name>
</gene>
<dbReference type="OrthoDB" id="427456at2759"/>
<keyword evidence="3" id="KW-1003">Cell membrane</keyword>
<comment type="caution">
    <text evidence="11">The sequence shown here is derived from an EMBL/GenBank/DDBJ whole genome shotgun (WGS) entry which is preliminary data.</text>
</comment>
<dbReference type="Proteomes" id="UP000245119">
    <property type="component" value="Linkage Group LG1"/>
</dbReference>
<feature type="transmembrane region" description="Helical" evidence="10">
    <location>
        <begin position="241"/>
        <end position="263"/>
    </location>
</feature>
<proteinExistence type="predicted"/>
<evidence type="ECO:0000256" key="5">
    <source>
        <dbReference type="ARBA" id="ARBA00022882"/>
    </source>
</evidence>
<evidence type="ECO:0000313" key="11">
    <source>
        <dbReference type="EMBL" id="PVD38327.1"/>
    </source>
</evidence>
<dbReference type="GO" id="GO:0034702">
    <property type="term" value="C:monoatomic ion channel complex"/>
    <property type="evidence" value="ECO:0007669"/>
    <property type="project" value="UniProtKB-KW"/>
</dbReference>
<evidence type="ECO:0000256" key="4">
    <source>
        <dbReference type="ARBA" id="ARBA00022692"/>
    </source>
</evidence>
<comment type="subcellular location">
    <subcellularLocation>
        <location evidence="1">Cell membrane</location>
        <topology evidence="1">Multi-pass membrane protein</topology>
    </subcellularLocation>
</comment>
<evidence type="ECO:0008006" key="13">
    <source>
        <dbReference type="Google" id="ProtNLM"/>
    </source>
</evidence>
<reference evidence="11 12" key="1">
    <citation type="submission" date="2018-04" db="EMBL/GenBank/DDBJ databases">
        <title>The genome of golden apple snail Pomacea canaliculata provides insight into stress tolerance and invasive adaptation.</title>
        <authorList>
            <person name="Liu C."/>
            <person name="Liu B."/>
            <person name="Ren Y."/>
            <person name="Zhang Y."/>
            <person name="Wang H."/>
            <person name="Li S."/>
            <person name="Jiang F."/>
            <person name="Yin L."/>
            <person name="Zhang G."/>
            <person name="Qian W."/>
            <person name="Fan W."/>
        </authorList>
    </citation>
    <scope>NUCLEOTIDE SEQUENCE [LARGE SCALE GENOMIC DNA]</scope>
    <source>
        <strain evidence="11">SZHN2017</strain>
        <tissue evidence="11">Muscle</tissue>
    </source>
</reference>
<keyword evidence="9" id="KW-0407">Ion channel</keyword>
<dbReference type="InterPro" id="IPR031846">
    <property type="entry name" value="Hvcn1"/>
</dbReference>
<keyword evidence="6 10" id="KW-1133">Transmembrane helix</keyword>
<keyword evidence="12" id="KW-1185">Reference proteome</keyword>
<organism evidence="11 12">
    <name type="scientific">Pomacea canaliculata</name>
    <name type="common">Golden apple snail</name>
    <dbReference type="NCBI Taxonomy" id="400727"/>
    <lineage>
        <taxon>Eukaryota</taxon>
        <taxon>Metazoa</taxon>
        <taxon>Spiralia</taxon>
        <taxon>Lophotrochozoa</taxon>
        <taxon>Mollusca</taxon>
        <taxon>Gastropoda</taxon>
        <taxon>Caenogastropoda</taxon>
        <taxon>Architaenioglossa</taxon>
        <taxon>Ampullarioidea</taxon>
        <taxon>Ampullariidae</taxon>
        <taxon>Pomacea</taxon>
    </lineage>
</organism>
<evidence type="ECO:0000256" key="8">
    <source>
        <dbReference type="ARBA" id="ARBA00023136"/>
    </source>
</evidence>
<keyword evidence="7" id="KW-0406">Ion transport</keyword>
<dbReference type="Gene3D" id="1.20.120.350">
    <property type="entry name" value="Voltage-gated potassium channels. Chain C"/>
    <property type="match status" value="1"/>
</dbReference>
<evidence type="ECO:0000256" key="1">
    <source>
        <dbReference type="ARBA" id="ARBA00004651"/>
    </source>
</evidence>
<evidence type="ECO:0000256" key="6">
    <source>
        <dbReference type="ARBA" id="ARBA00022989"/>
    </source>
</evidence>
<keyword evidence="8 10" id="KW-0472">Membrane</keyword>
<evidence type="ECO:0000256" key="10">
    <source>
        <dbReference type="SAM" id="Phobius"/>
    </source>
</evidence>